<evidence type="ECO:0000256" key="2">
    <source>
        <dbReference type="ARBA" id="ARBA00022448"/>
    </source>
</evidence>
<comment type="caution">
    <text evidence="5">The sequence shown here is derived from an EMBL/GenBank/DDBJ whole genome shotgun (WGS) entry which is preliminary data.</text>
</comment>
<dbReference type="Proteomes" id="UP000319771">
    <property type="component" value="Unassembled WGS sequence"/>
</dbReference>
<dbReference type="InterPro" id="IPR000914">
    <property type="entry name" value="SBP_5_dom"/>
</dbReference>
<gene>
    <name evidence="5" type="ORF">E6K81_15500</name>
</gene>
<evidence type="ECO:0000259" key="4">
    <source>
        <dbReference type="Pfam" id="PF00496"/>
    </source>
</evidence>
<evidence type="ECO:0000256" key="1">
    <source>
        <dbReference type="ARBA" id="ARBA00005695"/>
    </source>
</evidence>
<organism evidence="5 6">
    <name type="scientific">Eiseniibacteriota bacterium</name>
    <dbReference type="NCBI Taxonomy" id="2212470"/>
    <lineage>
        <taxon>Bacteria</taxon>
        <taxon>Candidatus Eiseniibacteriota</taxon>
    </lineage>
</organism>
<protein>
    <recommendedName>
        <fullName evidence="4">Solute-binding protein family 5 domain-containing protein</fullName>
    </recommendedName>
</protein>
<dbReference type="SUPFAM" id="SSF53850">
    <property type="entry name" value="Periplasmic binding protein-like II"/>
    <property type="match status" value="1"/>
</dbReference>
<evidence type="ECO:0000313" key="5">
    <source>
        <dbReference type="EMBL" id="TMQ69191.1"/>
    </source>
</evidence>
<keyword evidence="2" id="KW-0813">Transport</keyword>
<dbReference type="InterPro" id="IPR039424">
    <property type="entry name" value="SBP_5"/>
</dbReference>
<evidence type="ECO:0000313" key="6">
    <source>
        <dbReference type="Proteomes" id="UP000319771"/>
    </source>
</evidence>
<dbReference type="PANTHER" id="PTHR30290">
    <property type="entry name" value="PERIPLASMIC BINDING COMPONENT OF ABC TRANSPORTER"/>
    <property type="match status" value="1"/>
</dbReference>
<dbReference type="Gene3D" id="3.40.190.10">
    <property type="entry name" value="Periplasmic binding protein-like II"/>
    <property type="match status" value="1"/>
</dbReference>
<comment type="similarity">
    <text evidence="1">Belongs to the bacterial solute-binding protein 5 family.</text>
</comment>
<name>A0A538U049_UNCEI</name>
<keyword evidence="3" id="KW-0732">Signal</keyword>
<proteinExistence type="inferred from homology"/>
<feature type="non-terminal residue" evidence="5">
    <location>
        <position position="1"/>
    </location>
</feature>
<dbReference type="PANTHER" id="PTHR30290:SF9">
    <property type="entry name" value="OLIGOPEPTIDE-BINDING PROTEIN APPA"/>
    <property type="match status" value="1"/>
</dbReference>
<dbReference type="Gene3D" id="3.10.105.10">
    <property type="entry name" value="Dipeptide-binding Protein, Domain 3"/>
    <property type="match status" value="1"/>
</dbReference>
<reference evidence="5 6" key="1">
    <citation type="journal article" date="2019" name="Nat. Microbiol.">
        <title>Mediterranean grassland soil C-N compound turnover is dependent on rainfall and depth, and is mediated by genomically divergent microorganisms.</title>
        <authorList>
            <person name="Diamond S."/>
            <person name="Andeer P.F."/>
            <person name="Li Z."/>
            <person name="Crits-Christoph A."/>
            <person name="Burstein D."/>
            <person name="Anantharaman K."/>
            <person name="Lane K.R."/>
            <person name="Thomas B.C."/>
            <person name="Pan C."/>
            <person name="Northen T.R."/>
            <person name="Banfield J.F."/>
        </authorList>
    </citation>
    <scope>NUCLEOTIDE SEQUENCE [LARGE SCALE GENOMIC DNA]</scope>
    <source>
        <strain evidence="5">WS_11</strain>
    </source>
</reference>
<accession>A0A538U049</accession>
<dbReference type="EMBL" id="VBPB01000332">
    <property type="protein sequence ID" value="TMQ69191.1"/>
    <property type="molecule type" value="Genomic_DNA"/>
</dbReference>
<dbReference type="GO" id="GO:1904680">
    <property type="term" value="F:peptide transmembrane transporter activity"/>
    <property type="evidence" value="ECO:0007669"/>
    <property type="project" value="TreeGrafter"/>
</dbReference>
<feature type="domain" description="Solute-binding protein family 5" evidence="4">
    <location>
        <begin position="7"/>
        <end position="124"/>
    </location>
</feature>
<sequence>TAGNHVWYNPDLPHLDYDPARAKQLLASLGWKDRNGDGYLEDQAGHTIEFSVKTNGDNKVRTAMLNFVQADLQKVGIKVIPTPLDFNTLITNLRQDFQYDAMLLGLQSGVPPDPGMGQNVYRSSGLTHYWNIKQPKPETPEEAEIDRLISQNVTTVDMAERHRTYDRLQTIMNDQCWFVWLPTQIQKMPVRDKFGNLHPVVIPHRLLWNIEEVFVRSGSPA</sequence>
<dbReference type="AlphaFoldDB" id="A0A538U049"/>
<evidence type="ECO:0000256" key="3">
    <source>
        <dbReference type="ARBA" id="ARBA00022729"/>
    </source>
</evidence>
<dbReference type="Pfam" id="PF00496">
    <property type="entry name" value="SBP_bac_5"/>
    <property type="match status" value="1"/>
</dbReference>
<dbReference type="GO" id="GO:0015833">
    <property type="term" value="P:peptide transport"/>
    <property type="evidence" value="ECO:0007669"/>
    <property type="project" value="TreeGrafter"/>
</dbReference>